<keyword evidence="4" id="KW-1185">Reference proteome</keyword>
<sequence>MHTLKYKIDFYSYWHIGSGISGGTYADSTVLKDTNGLPYIPGRTIKGLFREAANSIAYFDNNFEFDQVEKIFGSPGTHLSLQSSSFFSDAKVSRAFAEVVLETKDFPLKDALFQVISSTQIEHESGTAAKGSLRQLEVTVPLTLFGSISLENPVNDVLITRSGSWIKSLGLNRTRGLGRCSISFTFNSPQ</sequence>
<dbReference type="PANTHER" id="PTHR35579">
    <property type="entry name" value="CRISPR SYSTEM CMS ENDORIBONUCLEASE CSM3"/>
    <property type="match status" value="1"/>
</dbReference>
<evidence type="ECO:0000313" key="4">
    <source>
        <dbReference type="Proteomes" id="UP000248882"/>
    </source>
</evidence>
<dbReference type="CDD" id="cd09726">
    <property type="entry name" value="RAMP_I_III"/>
    <property type="match status" value="1"/>
</dbReference>
<dbReference type="Pfam" id="PF03787">
    <property type="entry name" value="RAMPs"/>
    <property type="match status" value="1"/>
</dbReference>
<dbReference type="Proteomes" id="UP000248882">
    <property type="component" value="Unassembled WGS sequence"/>
</dbReference>
<accession>A0A2W7QQI4</accession>
<protein>
    <submittedName>
        <fullName evidence="3">CRISPR/Cas system CSM-associated protein Csm3 (Group 7 of RAMP superfamily)</fullName>
    </submittedName>
</protein>
<proteinExistence type="predicted"/>
<evidence type="ECO:0000256" key="1">
    <source>
        <dbReference type="ARBA" id="ARBA00023118"/>
    </source>
</evidence>
<dbReference type="PANTHER" id="PTHR35579:SF3">
    <property type="entry name" value="CRISPR SYSTEM CMS ENDORIBONUCLEASE CSM3"/>
    <property type="match status" value="1"/>
</dbReference>
<evidence type="ECO:0000313" key="3">
    <source>
        <dbReference type="EMBL" id="PZX48290.1"/>
    </source>
</evidence>
<dbReference type="InterPro" id="IPR052216">
    <property type="entry name" value="CRISPR_Csm3_endoribonuclease"/>
</dbReference>
<organism evidence="3 4">
    <name type="scientific">Algoriphagus chordae</name>
    <dbReference type="NCBI Taxonomy" id="237019"/>
    <lineage>
        <taxon>Bacteria</taxon>
        <taxon>Pseudomonadati</taxon>
        <taxon>Bacteroidota</taxon>
        <taxon>Cytophagia</taxon>
        <taxon>Cytophagales</taxon>
        <taxon>Cyclobacteriaceae</taxon>
        <taxon>Algoriphagus</taxon>
    </lineage>
</organism>
<comment type="caution">
    <text evidence="3">The sequence shown here is derived from an EMBL/GenBank/DDBJ whole genome shotgun (WGS) entry which is preliminary data.</text>
</comment>
<gene>
    <name evidence="3" type="ORF">LV85_03700</name>
</gene>
<feature type="domain" description="CRISPR type III-associated protein" evidence="2">
    <location>
        <begin position="8"/>
        <end position="179"/>
    </location>
</feature>
<reference evidence="3 4" key="1">
    <citation type="submission" date="2018-06" db="EMBL/GenBank/DDBJ databases">
        <title>Genomic Encyclopedia of Archaeal and Bacterial Type Strains, Phase II (KMG-II): from individual species to whole genera.</title>
        <authorList>
            <person name="Goeker M."/>
        </authorList>
    </citation>
    <scope>NUCLEOTIDE SEQUENCE [LARGE SCALE GENOMIC DNA]</scope>
    <source>
        <strain evidence="3 4">DSM 19830</strain>
    </source>
</reference>
<keyword evidence="1" id="KW-0051">Antiviral defense</keyword>
<dbReference type="OrthoDB" id="163151at2"/>
<dbReference type="GO" id="GO:0051607">
    <property type="term" value="P:defense response to virus"/>
    <property type="evidence" value="ECO:0007669"/>
    <property type="project" value="UniProtKB-KW"/>
</dbReference>
<dbReference type="InterPro" id="IPR005537">
    <property type="entry name" value="RAMP_III_fam"/>
</dbReference>
<dbReference type="RefSeq" id="WP_111322194.1">
    <property type="nucleotide sequence ID" value="NZ_QKZT01000021.1"/>
</dbReference>
<evidence type="ECO:0000259" key="2">
    <source>
        <dbReference type="Pfam" id="PF03787"/>
    </source>
</evidence>
<name>A0A2W7QQI4_9BACT</name>
<dbReference type="AlphaFoldDB" id="A0A2W7QQI4"/>
<dbReference type="EMBL" id="QKZT01000021">
    <property type="protein sequence ID" value="PZX48290.1"/>
    <property type="molecule type" value="Genomic_DNA"/>
</dbReference>